<feature type="non-terminal residue" evidence="2">
    <location>
        <position position="1"/>
    </location>
</feature>
<keyword evidence="3" id="KW-1185">Reference proteome</keyword>
<comment type="caution">
    <text evidence="2">The sequence shown here is derived from an EMBL/GenBank/DDBJ whole genome shotgun (WGS) entry which is preliminary data.</text>
</comment>
<feature type="region of interest" description="Disordered" evidence="1">
    <location>
        <begin position="1"/>
        <end position="23"/>
    </location>
</feature>
<sequence length="215" mass="23983">MAAPEAAPEGASRDRSRSPRGSGAPDSFIGLDFDCTITIRHYYKCIAEKLLGKQVFSHPHSAVFNAWLKRHRVNLEVPEVPDSDHWMVSGVERLTKQLGEKKFKEMIREVFLGGEERIQELTEWFTKKTNDGISFAIITAGVASTVSMALEAVPEWDRFFPTDLVLDLSGSRHQVLSVTGQKALMLRDLRPTATRLVLVDDSLSVGPRSKPGKHL</sequence>
<evidence type="ECO:0008006" key="4">
    <source>
        <dbReference type="Google" id="ProtNLM"/>
    </source>
</evidence>
<evidence type="ECO:0000313" key="2">
    <source>
        <dbReference type="EMBL" id="CAK9081529.1"/>
    </source>
</evidence>
<accession>A0ABP0Q2X1</accession>
<evidence type="ECO:0000256" key="1">
    <source>
        <dbReference type="SAM" id="MobiDB-lite"/>
    </source>
</evidence>
<reference evidence="2 3" key="1">
    <citation type="submission" date="2024-02" db="EMBL/GenBank/DDBJ databases">
        <authorList>
            <person name="Chen Y."/>
            <person name="Shah S."/>
            <person name="Dougan E. K."/>
            <person name="Thang M."/>
            <person name="Chan C."/>
        </authorList>
    </citation>
    <scope>NUCLEOTIDE SEQUENCE [LARGE SCALE GENOMIC DNA]</scope>
</reference>
<evidence type="ECO:0000313" key="3">
    <source>
        <dbReference type="Proteomes" id="UP001642464"/>
    </source>
</evidence>
<dbReference type="EMBL" id="CAXAMM010038855">
    <property type="protein sequence ID" value="CAK9081529.1"/>
    <property type="molecule type" value="Genomic_DNA"/>
</dbReference>
<protein>
    <recommendedName>
        <fullName evidence="4">5'-nucleotidase</fullName>
    </recommendedName>
</protein>
<dbReference type="Proteomes" id="UP001642464">
    <property type="component" value="Unassembled WGS sequence"/>
</dbReference>
<gene>
    <name evidence="2" type="ORF">SCF082_LOCUS38798</name>
</gene>
<name>A0ABP0Q2X1_9DINO</name>
<organism evidence="2 3">
    <name type="scientific">Durusdinium trenchii</name>
    <dbReference type="NCBI Taxonomy" id="1381693"/>
    <lineage>
        <taxon>Eukaryota</taxon>
        <taxon>Sar</taxon>
        <taxon>Alveolata</taxon>
        <taxon>Dinophyceae</taxon>
        <taxon>Suessiales</taxon>
        <taxon>Symbiodiniaceae</taxon>
        <taxon>Durusdinium</taxon>
    </lineage>
</organism>
<proteinExistence type="predicted"/>
<feature type="non-terminal residue" evidence="2">
    <location>
        <position position="215"/>
    </location>
</feature>